<dbReference type="Proteomes" id="UP000000851">
    <property type="component" value="Chromosome"/>
</dbReference>
<evidence type="ECO:0000256" key="7">
    <source>
        <dbReference type="ARBA" id="ARBA00023136"/>
    </source>
</evidence>
<keyword evidence="7 8" id="KW-0472">Membrane</keyword>
<dbReference type="KEGG" id="cai:Caci_6337"/>
<dbReference type="eggNOG" id="COG1296">
    <property type="taxonomic scope" value="Bacteria"/>
</dbReference>
<evidence type="ECO:0000256" key="1">
    <source>
        <dbReference type="ARBA" id="ARBA00004651"/>
    </source>
</evidence>
<feature type="transmembrane region" description="Helical" evidence="8">
    <location>
        <begin position="185"/>
        <end position="203"/>
    </location>
</feature>
<feature type="transmembrane region" description="Helical" evidence="8">
    <location>
        <begin position="110"/>
        <end position="131"/>
    </location>
</feature>
<dbReference type="InterPro" id="IPR011606">
    <property type="entry name" value="Brnchd-chn_aa_trnsp_permease"/>
</dbReference>
<evidence type="ECO:0000256" key="3">
    <source>
        <dbReference type="ARBA" id="ARBA00022448"/>
    </source>
</evidence>
<evidence type="ECO:0000313" key="10">
    <source>
        <dbReference type="Proteomes" id="UP000000851"/>
    </source>
</evidence>
<dbReference type="InParanoid" id="C7QKB7"/>
<gene>
    <name evidence="9" type="ordered locus">Caci_6337</name>
</gene>
<evidence type="ECO:0000256" key="8">
    <source>
        <dbReference type="SAM" id="Phobius"/>
    </source>
</evidence>
<keyword evidence="4" id="KW-1003">Cell membrane</keyword>
<dbReference type="STRING" id="479433.Caci_6337"/>
<organism evidence="9 10">
    <name type="scientific">Catenulispora acidiphila (strain DSM 44928 / JCM 14897 / NBRC 102108 / NRRL B-24433 / ID139908)</name>
    <dbReference type="NCBI Taxonomy" id="479433"/>
    <lineage>
        <taxon>Bacteria</taxon>
        <taxon>Bacillati</taxon>
        <taxon>Actinomycetota</taxon>
        <taxon>Actinomycetes</taxon>
        <taxon>Catenulisporales</taxon>
        <taxon>Catenulisporaceae</taxon>
        <taxon>Catenulispora</taxon>
    </lineage>
</organism>
<sequence>MGYVPLGATYGLVLVNAGLAWYWATLSSLVIFAGAMQFLSVALLASGAPLAEVATTALLVNLRHIFYGLSFPLRRIEGPLRKLYGVFALTDETYSVVTAHSGEELSGRRIHLIQVFSHLWWVLGSTLGAAASTALPGQVHGIEFALTALFVVLAMEQLYKGGNARSAGYGAVAAVVAWLSAPGQFLSVALGILLAAAIGQWWLTSRRPSDRAADQAASTQGGGH</sequence>
<comment type="similarity">
    <text evidence="2">Belongs to the AzlC family.</text>
</comment>
<feature type="transmembrane region" description="Helical" evidence="8">
    <location>
        <begin position="20"/>
        <end position="45"/>
    </location>
</feature>
<keyword evidence="3" id="KW-0813">Transport</keyword>
<protein>
    <submittedName>
        <fullName evidence="9">AzlC family protein</fullName>
    </submittedName>
</protein>
<dbReference type="HOGENOM" id="CLU_065777_4_0_11"/>
<reference evidence="9 10" key="1">
    <citation type="journal article" date="2009" name="Stand. Genomic Sci.">
        <title>Complete genome sequence of Catenulispora acidiphila type strain (ID 139908).</title>
        <authorList>
            <person name="Copeland A."/>
            <person name="Lapidus A."/>
            <person name="Glavina Del Rio T."/>
            <person name="Nolan M."/>
            <person name="Lucas S."/>
            <person name="Chen F."/>
            <person name="Tice H."/>
            <person name="Cheng J.F."/>
            <person name="Bruce D."/>
            <person name="Goodwin L."/>
            <person name="Pitluck S."/>
            <person name="Mikhailova N."/>
            <person name="Pati A."/>
            <person name="Ivanova N."/>
            <person name="Mavromatis K."/>
            <person name="Chen A."/>
            <person name="Palaniappan K."/>
            <person name="Chain P."/>
            <person name="Land M."/>
            <person name="Hauser L."/>
            <person name="Chang Y.J."/>
            <person name="Jeffries C.D."/>
            <person name="Chertkov O."/>
            <person name="Brettin T."/>
            <person name="Detter J.C."/>
            <person name="Han C."/>
            <person name="Ali Z."/>
            <person name="Tindall B.J."/>
            <person name="Goker M."/>
            <person name="Bristow J."/>
            <person name="Eisen J.A."/>
            <person name="Markowitz V."/>
            <person name="Hugenholtz P."/>
            <person name="Kyrpides N.C."/>
            <person name="Klenk H.P."/>
        </authorList>
    </citation>
    <scope>NUCLEOTIDE SEQUENCE [LARGE SCALE GENOMIC DNA]</scope>
    <source>
        <strain evidence="10">DSM 44928 / JCM 14897 / NBRC 102108 / NRRL B-24433 / ID139908</strain>
    </source>
</reference>
<dbReference type="RefSeq" id="WP_015794920.1">
    <property type="nucleotide sequence ID" value="NC_013131.1"/>
</dbReference>
<accession>C7QKB7</accession>
<name>C7QKB7_CATAD</name>
<dbReference type="GO" id="GO:0005886">
    <property type="term" value="C:plasma membrane"/>
    <property type="evidence" value="ECO:0007669"/>
    <property type="project" value="UniProtKB-SubCell"/>
</dbReference>
<dbReference type="GO" id="GO:1903785">
    <property type="term" value="P:L-valine transmembrane transport"/>
    <property type="evidence" value="ECO:0007669"/>
    <property type="project" value="TreeGrafter"/>
</dbReference>
<evidence type="ECO:0000256" key="4">
    <source>
        <dbReference type="ARBA" id="ARBA00022475"/>
    </source>
</evidence>
<comment type="subcellular location">
    <subcellularLocation>
        <location evidence="1">Cell membrane</location>
        <topology evidence="1">Multi-pass membrane protein</topology>
    </subcellularLocation>
</comment>
<keyword evidence="10" id="KW-1185">Reference proteome</keyword>
<keyword evidence="6 8" id="KW-1133">Transmembrane helix</keyword>
<dbReference type="PANTHER" id="PTHR34979:SF1">
    <property type="entry name" value="INNER MEMBRANE PROTEIN YGAZ"/>
    <property type="match status" value="1"/>
</dbReference>
<dbReference type="Pfam" id="PF03591">
    <property type="entry name" value="AzlC"/>
    <property type="match status" value="1"/>
</dbReference>
<dbReference type="PANTHER" id="PTHR34979">
    <property type="entry name" value="INNER MEMBRANE PROTEIN YGAZ"/>
    <property type="match status" value="1"/>
</dbReference>
<evidence type="ECO:0000256" key="5">
    <source>
        <dbReference type="ARBA" id="ARBA00022692"/>
    </source>
</evidence>
<keyword evidence="5 8" id="KW-0812">Transmembrane</keyword>
<evidence type="ECO:0000256" key="2">
    <source>
        <dbReference type="ARBA" id="ARBA00010735"/>
    </source>
</evidence>
<evidence type="ECO:0000313" key="9">
    <source>
        <dbReference type="EMBL" id="ACU75191.1"/>
    </source>
</evidence>
<evidence type="ECO:0000256" key="6">
    <source>
        <dbReference type="ARBA" id="ARBA00022989"/>
    </source>
</evidence>
<dbReference type="EMBL" id="CP001700">
    <property type="protein sequence ID" value="ACU75191.1"/>
    <property type="molecule type" value="Genomic_DNA"/>
</dbReference>
<dbReference type="AlphaFoldDB" id="C7QKB7"/>
<proteinExistence type="inferred from homology"/>